<feature type="chain" id="PRO_5002316385" description="galacturonan 1,4-alpha-galacturonidase" evidence="16">
    <location>
        <begin position="22"/>
        <end position="421"/>
    </location>
</feature>
<evidence type="ECO:0000256" key="14">
    <source>
        <dbReference type="ARBA" id="ARBA00048766"/>
    </source>
</evidence>
<evidence type="ECO:0000256" key="12">
    <source>
        <dbReference type="ARBA" id="ARBA00037312"/>
    </source>
</evidence>
<keyword evidence="18" id="KW-1185">Reference proteome</keyword>
<evidence type="ECO:0000256" key="13">
    <source>
        <dbReference type="ARBA" id="ARBA00038933"/>
    </source>
</evidence>
<keyword evidence="10" id="KW-0961">Cell wall biogenesis/degradation</keyword>
<dbReference type="GO" id="GO:0047911">
    <property type="term" value="F:galacturan 1,4-alpha-galacturonidase activity"/>
    <property type="evidence" value="ECO:0007669"/>
    <property type="project" value="UniProtKB-EC"/>
</dbReference>
<dbReference type="InterPro" id="IPR011050">
    <property type="entry name" value="Pectin_lyase_fold/virulence"/>
</dbReference>
<evidence type="ECO:0000313" key="18">
    <source>
        <dbReference type="Proteomes" id="UP000054144"/>
    </source>
</evidence>
<evidence type="ECO:0000256" key="8">
    <source>
        <dbReference type="ARBA" id="ARBA00023277"/>
    </source>
</evidence>
<evidence type="ECO:0000256" key="7">
    <source>
        <dbReference type="ARBA" id="ARBA00023180"/>
    </source>
</evidence>
<evidence type="ECO:0000256" key="11">
    <source>
        <dbReference type="ARBA" id="ARBA00023326"/>
    </source>
</evidence>
<dbReference type="InterPro" id="IPR012334">
    <property type="entry name" value="Pectin_lyas_fold"/>
</dbReference>
<keyword evidence="6" id="KW-1015">Disulfide bond</keyword>
<dbReference type="GO" id="GO:0000272">
    <property type="term" value="P:polysaccharide catabolic process"/>
    <property type="evidence" value="ECO:0007669"/>
    <property type="project" value="UniProtKB-KW"/>
</dbReference>
<dbReference type="GO" id="GO:0071555">
    <property type="term" value="P:cell wall organization"/>
    <property type="evidence" value="ECO:0007669"/>
    <property type="project" value="UniProtKB-KW"/>
</dbReference>
<evidence type="ECO:0000313" key="17">
    <source>
        <dbReference type="EMBL" id="KIY49723.1"/>
    </source>
</evidence>
<evidence type="ECO:0000256" key="6">
    <source>
        <dbReference type="ARBA" id="ARBA00023157"/>
    </source>
</evidence>
<dbReference type="Pfam" id="PF00295">
    <property type="entry name" value="Glyco_hydro_28"/>
    <property type="match status" value="1"/>
</dbReference>
<keyword evidence="4 16" id="KW-0732">Signal</keyword>
<evidence type="ECO:0000256" key="4">
    <source>
        <dbReference type="ARBA" id="ARBA00022729"/>
    </source>
</evidence>
<comment type="subcellular location">
    <subcellularLocation>
        <location evidence="1">Secreted</location>
    </subcellularLocation>
</comment>
<comment type="similarity">
    <text evidence="2 15">Belongs to the glycosyl hydrolase 28 family.</text>
</comment>
<dbReference type="EMBL" id="KN881721">
    <property type="protein sequence ID" value="KIY49723.1"/>
    <property type="molecule type" value="Genomic_DNA"/>
</dbReference>
<keyword evidence="5 15" id="KW-0378">Hydrolase</keyword>
<reference evidence="17 18" key="1">
    <citation type="journal article" date="2015" name="Fungal Genet. Biol.">
        <title>Evolution of novel wood decay mechanisms in Agaricales revealed by the genome sequences of Fistulina hepatica and Cylindrobasidium torrendii.</title>
        <authorList>
            <person name="Floudas D."/>
            <person name="Held B.W."/>
            <person name="Riley R."/>
            <person name="Nagy L.G."/>
            <person name="Koehler G."/>
            <person name="Ransdell A.S."/>
            <person name="Younus H."/>
            <person name="Chow J."/>
            <person name="Chiniquy J."/>
            <person name="Lipzen A."/>
            <person name="Tritt A."/>
            <person name="Sun H."/>
            <person name="Haridas S."/>
            <person name="LaButti K."/>
            <person name="Ohm R.A."/>
            <person name="Kues U."/>
            <person name="Blanchette R.A."/>
            <person name="Grigoriev I.V."/>
            <person name="Minto R.E."/>
            <person name="Hibbett D.S."/>
        </authorList>
    </citation>
    <scope>NUCLEOTIDE SEQUENCE [LARGE SCALE GENOMIC DNA]</scope>
    <source>
        <strain evidence="17 18">ATCC 64428</strain>
    </source>
</reference>
<dbReference type="Proteomes" id="UP000054144">
    <property type="component" value="Unassembled WGS sequence"/>
</dbReference>
<evidence type="ECO:0000256" key="1">
    <source>
        <dbReference type="ARBA" id="ARBA00004613"/>
    </source>
</evidence>
<comment type="catalytic activity">
    <reaction evidence="14">
        <text>[(1-&gt;4)-alpha-D-galacturonosyl](n) + H2O = alpha-D-galacturonate + [(1-&gt;4)-alpha-D-galacturonosyl](n-1)</text>
        <dbReference type="Rhea" id="RHEA:14117"/>
        <dbReference type="Rhea" id="RHEA-COMP:14570"/>
        <dbReference type="Rhea" id="RHEA-COMP:14572"/>
        <dbReference type="ChEBI" id="CHEBI:15377"/>
        <dbReference type="ChEBI" id="CHEBI:58658"/>
        <dbReference type="ChEBI" id="CHEBI:140523"/>
        <dbReference type="EC" id="3.2.1.67"/>
    </reaction>
</comment>
<gene>
    <name evidence="17" type="ORF">FISHEDRAFT_40552</name>
</gene>
<dbReference type="SUPFAM" id="SSF51126">
    <property type="entry name" value="Pectin lyase-like"/>
    <property type="match status" value="1"/>
</dbReference>
<keyword evidence="3" id="KW-0964">Secreted</keyword>
<evidence type="ECO:0000256" key="15">
    <source>
        <dbReference type="RuleBase" id="RU361169"/>
    </source>
</evidence>
<accession>A0A0D7AFU4</accession>
<dbReference type="GO" id="GO:0004650">
    <property type="term" value="F:polygalacturonase activity"/>
    <property type="evidence" value="ECO:0007669"/>
    <property type="project" value="InterPro"/>
</dbReference>
<organism evidence="17 18">
    <name type="scientific">Fistulina hepatica ATCC 64428</name>
    <dbReference type="NCBI Taxonomy" id="1128425"/>
    <lineage>
        <taxon>Eukaryota</taxon>
        <taxon>Fungi</taxon>
        <taxon>Dikarya</taxon>
        <taxon>Basidiomycota</taxon>
        <taxon>Agaricomycotina</taxon>
        <taxon>Agaricomycetes</taxon>
        <taxon>Agaricomycetidae</taxon>
        <taxon>Agaricales</taxon>
        <taxon>Fistulinaceae</taxon>
        <taxon>Fistulina</taxon>
    </lineage>
</organism>
<sequence>MLKSFRAAITTLVVFATTCVAAQCVIKPLGYGRDDTNQVEAAIAKCGHYGTTVFQPGSYNITRKMTWDLVHSHVDLHGLLNFVPDIEYWLNADNTYRVVFIQDQASWFVLTGHDYIVDAHNTGGIQGNGQPWWEYYENHTREDGDGRPISLTIYKSSNAAVNNFLIESPPFWCNAIAESHDVVYDGMNCNATNSNPAYYGQNAGIDFYRSNRVTAVNWQASTENAITNGDDCIAVKGNSTNVFVNNLTCYGGNGIAFGSLGQYWNLSDYVENVLIEDVKILRINESIQPNMEYGVYFKSWTGEIVGVPPTGGGGGTGLVTNVTVRNVYLDQADDALALYQTNSGNSSETPSTLMFADLRFVNWTGAISSDELVSLACSPAVGCWNITFEDWDVTVPSGENATSSCSNAYDVEGLDGKCAVH</sequence>
<keyword evidence="7" id="KW-0325">Glycoprotein</keyword>
<evidence type="ECO:0000256" key="3">
    <source>
        <dbReference type="ARBA" id="ARBA00022525"/>
    </source>
</evidence>
<evidence type="ECO:0000256" key="10">
    <source>
        <dbReference type="ARBA" id="ARBA00023316"/>
    </source>
</evidence>
<keyword evidence="8" id="KW-0119">Carbohydrate metabolism</keyword>
<dbReference type="AlphaFoldDB" id="A0A0D7AFU4"/>
<dbReference type="Gene3D" id="2.160.20.10">
    <property type="entry name" value="Single-stranded right-handed beta-helix, Pectin lyase-like"/>
    <property type="match status" value="1"/>
</dbReference>
<dbReference type="GO" id="GO:0005576">
    <property type="term" value="C:extracellular region"/>
    <property type="evidence" value="ECO:0007669"/>
    <property type="project" value="UniProtKB-SubCell"/>
</dbReference>
<dbReference type="InterPro" id="IPR000743">
    <property type="entry name" value="Glyco_hydro_28"/>
</dbReference>
<proteinExistence type="inferred from homology"/>
<dbReference type="PANTHER" id="PTHR31736:SF12">
    <property type="entry name" value="EXO-POLYGALACTURONASE, PUTATIVE-RELATED"/>
    <property type="match status" value="1"/>
</dbReference>
<dbReference type="PANTHER" id="PTHR31736">
    <property type="match status" value="1"/>
</dbReference>
<comment type="function">
    <text evidence="12">Specific in hydrolyzing the terminal glycosidic bond of polygalacturonic acid and oligogalacturonates.</text>
</comment>
<feature type="signal peptide" evidence="16">
    <location>
        <begin position="1"/>
        <end position="21"/>
    </location>
</feature>
<name>A0A0D7AFU4_9AGAR</name>
<dbReference type="EC" id="3.2.1.67" evidence="13"/>
<protein>
    <recommendedName>
        <fullName evidence="13">galacturonan 1,4-alpha-galacturonidase</fullName>
        <ecNumber evidence="13">3.2.1.67</ecNumber>
    </recommendedName>
</protein>
<keyword evidence="9 15" id="KW-0326">Glycosidase</keyword>
<keyword evidence="11" id="KW-0624">Polysaccharide degradation</keyword>
<evidence type="ECO:0000256" key="9">
    <source>
        <dbReference type="ARBA" id="ARBA00023295"/>
    </source>
</evidence>
<evidence type="ECO:0000256" key="5">
    <source>
        <dbReference type="ARBA" id="ARBA00022801"/>
    </source>
</evidence>
<evidence type="ECO:0000256" key="2">
    <source>
        <dbReference type="ARBA" id="ARBA00008834"/>
    </source>
</evidence>
<dbReference type="OrthoDB" id="187139at2759"/>
<keyword evidence="17" id="KW-0456">Lyase</keyword>
<evidence type="ECO:0000256" key="16">
    <source>
        <dbReference type="SAM" id="SignalP"/>
    </source>
</evidence>
<dbReference type="GO" id="GO:0016829">
    <property type="term" value="F:lyase activity"/>
    <property type="evidence" value="ECO:0007669"/>
    <property type="project" value="UniProtKB-KW"/>
</dbReference>